<organism evidence="1 2">
    <name type="scientific">Algoriphagus iocasae</name>
    <dbReference type="NCBI Taxonomy" id="1836499"/>
    <lineage>
        <taxon>Bacteria</taxon>
        <taxon>Pseudomonadati</taxon>
        <taxon>Bacteroidota</taxon>
        <taxon>Cytophagia</taxon>
        <taxon>Cytophagales</taxon>
        <taxon>Cyclobacteriaceae</taxon>
        <taxon>Algoriphagus</taxon>
    </lineage>
</organism>
<dbReference type="RefSeq" id="WP_184493098.1">
    <property type="nucleotide sequence ID" value="NZ_JACIJO010000001.1"/>
</dbReference>
<reference evidence="1 2" key="1">
    <citation type="submission" date="2020-08" db="EMBL/GenBank/DDBJ databases">
        <title>Genomic Encyclopedia of Type Strains, Phase IV (KMG-IV): sequencing the most valuable type-strain genomes for metagenomic binning, comparative biology and taxonomic classification.</title>
        <authorList>
            <person name="Goeker M."/>
        </authorList>
    </citation>
    <scope>NUCLEOTIDE SEQUENCE [LARGE SCALE GENOMIC DNA]</scope>
    <source>
        <strain evidence="1 2">DSM 102044</strain>
    </source>
</reference>
<gene>
    <name evidence="1" type="ORF">FHS59_000707</name>
</gene>
<evidence type="ECO:0000313" key="2">
    <source>
        <dbReference type="Proteomes" id="UP000588604"/>
    </source>
</evidence>
<keyword evidence="2" id="KW-1185">Reference proteome</keyword>
<dbReference type="AlphaFoldDB" id="A0A841MAT0"/>
<evidence type="ECO:0000313" key="1">
    <source>
        <dbReference type="EMBL" id="MBB6325092.1"/>
    </source>
</evidence>
<name>A0A841MAT0_9BACT</name>
<sequence length="535" mass="59895">MKKLGIGLLVLLVVGIAGTYYLEIWLGKRIPEVINANPDRNYDLQFEEIDIHLLKKGVELKKIMLVPLDDSLATKMNGSIRSIEMSGVDFLALIFNNKLEIGEIKLLEPAFRLIQRDRKSNANESSKAFQDLFKDLISRGVIKNFFLEKGTAEMFMDKDSLYRFGQFTDLTIVAHGIESDSLIAKNVIPFKLESIATSLKNLKINTDTNQEFRIAEASYSSGKNIGTLKGISLKYNEGLDGARSKSEFQKDLIQLDIKEFELSQIDTESTIYGNWAIFAKLARIDSLVLEDLRDKNKPRPDEPIKPLFEGMVEAIPFPIKLDSIKVTNSTISYKEILQGKNEPIQLNFQEIQGSITNLVSSDSLQNQGSLLVDVTSVLNGFAPVKMKIDIPYGTKSFALDASIGSFNLTALNEIFEPMGKFRVESGTLRGLKLSMDANEKGSSNQLNFDYENLKLEIYKSDGQQRSKNGILSSVANLLTSKENLPGSKNYKISTHWTSRNPYRAPFHLIWISTKDGMMAIVPSGLGNIFMPDSKK</sequence>
<protein>
    <recommendedName>
        <fullName evidence="3">DUF748 domain-containing protein</fullName>
    </recommendedName>
</protein>
<evidence type="ECO:0008006" key="3">
    <source>
        <dbReference type="Google" id="ProtNLM"/>
    </source>
</evidence>
<accession>A0A841MAT0</accession>
<proteinExistence type="predicted"/>
<dbReference type="EMBL" id="JACIJO010000001">
    <property type="protein sequence ID" value="MBB6325092.1"/>
    <property type="molecule type" value="Genomic_DNA"/>
</dbReference>
<comment type="caution">
    <text evidence="1">The sequence shown here is derived from an EMBL/GenBank/DDBJ whole genome shotgun (WGS) entry which is preliminary data.</text>
</comment>
<dbReference type="Proteomes" id="UP000588604">
    <property type="component" value="Unassembled WGS sequence"/>
</dbReference>